<reference evidence="2 3" key="1">
    <citation type="journal article" date="2017" name="Nat. Commun.">
        <title>Genome assembly with in vitro proximity ligation data and whole-genome triplication in lettuce.</title>
        <authorList>
            <person name="Reyes-Chin-Wo S."/>
            <person name="Wang Z."/>
            <person name="Yang X."/>
            <person name="Kozik A."/>
            <person name="Arikit S."/>
            <person name="Song C."/>
            <person name="Xia L."/>
            <person name="Froenicke L."/>
            <person name="Lavelle D.O."/>
            <person name="Truco M.J."/>
            <person name="Xia R."/>
            <person name="Zhu S."/>
            <person name="Xu C."/>
            <person name="Xu H."/>
            <person name="Xu X."/>
            <person name="Cox K."/>
            <person name="Korf I."/>
            <person name="Meyers B.C."/>
            <person name="Michelmore R.W."/>
        </authorList>
    </citation>
    <scope>NUCLEOTIDE SEQUENCE [LARGE SCALE GENOMIC DNA]</scope>
    <source>
        <strain evidence="3">cv. Salinas</strain>
        <tissue evidence="2">Seedlings</tissue>
    </source>
</reference>
<evidence type="ECO:0000313" key="3">
    <source>
        <dbReference type="Proteomes" id="UP000235145"/>
    </source>
</evidence>
<keyword evidence="3" id="KW-1185">Reference proteome</keyword>
<organism evidence="2 3">
    <name type="scientific">Lactuca sativa</name>
    <name type="common">Garden lettuce</name>
    <dbReference type="NCBI Taxonomy" id="4236"/>
    <lineage>
        <taxon>Eukaryota</taxon>
        <taxon>Viridiplantae</taxon>
        <taxon>Streptophyta</taxon>
        <taxon>Embryophyta</taxon>
        <taxon>Tracheophyta</taxon>
        <taxon>Spermatophyta</taxon>
        <taxon>Magnoliopsida</taxon>
        <taxon>eudicotyledons</taxon>
        <taxon>Gunneridae</taxon>
        <taxon>Pentapetalae</taxon>
        <taxon>asterids</taxon>
        <taxon>campanulids</taxon>
        <taxon>Asterales</taxon>
        <taxon>Asteraceae</taxon>
        <taxon>Cichorioideae</taxon>
        <taxon>Cichorieae</taxon>
        <taxon>Lactucinae</taxon>
        <taxon>Lactuca</taxon>
    </lineage>
</organism>
<comment type="caution">
    <text evidence="2">The sequence shown here is derived from an EMBL/GenBank/DDBJ whole genome shotgun (WGS) entry which is preliminary data.</text>
</comment>
<dbReference type="EMBL" id="NBSK02000007">
    <property type="protein sequence ID" value="KAJ0194619.1"/>
    <property type="molecule type" value="Genomic_DNA"/>
</dbReference>
<gene>
    <name evidence="2" type="ORF">LSAT_V11C700352170</name>
</gene>
<dbReference type="PANTHER" id="PTHR32212">
    <property type="entry name" value="CYCLIN-LIKE F-BOX"/>
    <property type="match status" value="1"/>
</dbReference>
<dbReference type="Pfam" id="PF23622">
    <property type="entry name" value="LRR_At1g61320_AtMIF1"/>
    <property type="match status" value="1"/>
</dbReference>
<dbReference type="Proteomes" id="UP000235145">
    <property type="component" value="Unassembled WGS sequence"/>
</dbReference>
<dbReference type="PANTHER" id="PTHR32212:SF467">
    <property type="entry name" value="LEUCINE-RICH REPEAT DOMAIN SUPERFAMILY, F-BOX-LIKE DOMAIN SUPERFAMILY"/>
    <property type="match status" value="1"/>
</dbReference>
<evidence type="ECO:0000313" key="2">
    <source>
        <dbReference type="EMBL" id="KAJ0194619.1"/>
    </source>
</evidence>
<accession>A0A9R1X1B2</accession>
<sequence>MSRSINIVYKTGILSKRWKHLWTSVPFLIFIDNHLVSDFVSLVNKTLTQCNQLKLKSFKLNASYNTRFNSEFNNWIRYAVSCHVEEINLSLCNTGNGTEFVFDQFFFINTCFTDLKLSGCIINLIGAISWKNLRSLRISHRKLDEELIENILSGSPLLETLVLEYCYGYRVLNITSQIVKKLVLFGYVDLDDHY</sequence>
<proteinExistence type="predicted"/>
<dbReference type="InterPro" id="IPR055357">
    <property type="entry name" value="LRR_At1g61320_AtMIF1"/>
</dbReference>
<evidence type="ECO:0000259" key="1">
    <source>
        <dbReference type="Pfam" id="PF23622"/>
    </source>
</evidence>
<dbReference type="AlphaFoldDB" id="A0A9R1X1B2"/>
<protein>
    <recommendedName>
        <fullName evidence="1">At1g61320/AtMIF1 LRR domain-containing protein</fullName>
    </recommendedName>
</protein>
<dbReference type="InterPro" id="IPR032675">
    <property type="entry name" value="LRR_dom_sf"/>
</dbReference>
<feature type="domain" description="At1g61320/AtMIF1 LRR" evidence="1">
    <location>
        <begin position="52"/>
        <end position="181"/>
    </location>
</feature>
<dbReference type="Gene3D" id="3.80.10.10">
    <property type="entry name" value="Ribonuclease Inhibitor"/>
    <property type="match status" value="1"/>
</dbReference>
<dbReference type="SUPFAM" id="SSF52047">
    <property type="entry name" value="RNI-like"/>
    <property type="match status" value="1"/>
</dbReference>
<name>A0A9R1X1B2_LACSA</name>